<proteinExistence type="predicted"/>
<evidence type="ECO:0000313" key="2">
    <source>
        <dbReference type="Proteomes" id="UP000824633"/>
    </source>
</evidence>
<sequence>MTKYLNPNTTVISGNLRIKIENVLAKYISYIKEMIDLGATLTQILEKIKNKHIQVHHPLLEIIVSKKEFINS</sequence>
<keyword evidence="2" id="KW-1185">Reference proteome</keyword>
<gene>
    <name evidence="1" type="ORF">psyc5s11_07290</name>
</gene>
<organism evidence="1 2">
    <name type="scientific">Clostridium gelidum</name>
    <dbReference type="NCBI Taxonomy" id="704125"/>
    <lineage>
        <taxon>Bacteria</taxon>
        <taxon>Bacillati</taxon>
        <taxon>Bacillota</taxon>
        <taxon>Clostridia</taxon>
        <taxon>Eubacteriales</taxon>
        <taxon>Clostridiaceae</taxon>
        <taxon>Clostridium</taxon>
    </lineage>
</organism>
<dbReference type="EMBL" id="AP024849">
    <property type="protein sequence ID" value="BCZ44662.1"/>
    <property type="molecule type" value="Genomic_DNA"/>
</dbReference>
<dbReference type="RefSeq" id="WP_224036324.1">
    <property type="nucleotide sequence ID" value="NZ_AP024849.1"/>
</dbReference>
<dbReference type="Proteomes" id="UP000824633">
    <property type="component" value="Chromosome"/>
</dbReference>
<accession>A0ABN6IR09</accession>
<evidence type="ECO:0000313" key="1">
    <source>
        <dbReference type="EMBL" id="BCZ44662.1"/>
    </source>
</evidence>
<protein>
    <submittedName>
        <fullName evidence="1">Uncharacterized protein</fullName>
    </submittedName>
</protein>
<reference evidence="2" key="1">
    <citation type="submission" date="2021-07" db="EMBL/GenBank/DDBJ databases">
        <title>Complete genome sequencing of a Clostridium isolate.</title>
        <authorList>
            <person name="Ueki A."/>
            <person name="Tonouchi A."/>
        </authorList>
    </citation>
    <scope>NUCLEOTIDE SEQUENCE [LARGE SCALE GENOMIC DNA]</scope>
    <source>
        <strain evidence="2">C5S11</strain>
    </source>
</reference>
<name>A0ABN6IR09_9CLOT</name>